<name>A0ABD3WL16_SINWO</name>
<evidence type="ECO:0008006" key="7">
    <source>
        <dbReference type="Google" id="ProtNLM"/>
    </source>
</evidence>
<feature type="region of interest" description="Disordered" evidence="4">
    <location>
        <begin position="836"/>
        <end position="878"/>
    </location>
</feature>
<evidence type="ECO:0000256" key="1">
    <source>
        <dbReference type="ARBA" id="ARBA00022614"/>
    </source>
</evidence>
<dbReference type="InterPro" id="IPR001611">
    <property type="entry name" value="Leu-rich_rpt"/>
</dbReference>
<dbReference type="AlphaFoldDB" id="A0ABD3WL16"/>
<feature type="region of interest" description="Disordered" evidence="4">
    <location>
        <begin position="1103"/>
        <end position="1136"/>
    </location>
</feature>
<protein>
    <recommendedName>
        <fullName evidence="7">Protein phosphatase 1 regulatory subunit 37</fullName>
    </recommendedName>
</protein>
<keyword evidence="2" id="KW-0677">Repeat</keyword>
<evidence type="ECO:0000256" key="4">
    <source>
        <dbReference type="SAM" id="MobiDB-lite"/>
    </source>
</evidence>
<feature type="compositionally biased region" description="Polar residues" evidence="4">
    <location>
        <begin position="997"/>
        <end position="1010"/>
    </location>
</feature>
<evidence type="ECO:0000256" key="3">
    <source>
        <dbReference type="ARBA" id="ARBA00038315"/>
    </source>
</evidence>
<dbReference type="PANTHER" id="PTHR24112">
    <property type="entry name" value="LEUCINE-RICH REPEAT, ISOFORM F-RELATED"/>
    <property type="match status" value="1"/>
</dbReference>
<organism evidence="5 6">
    <name type="scientific">Sinanodonta woodiana</name>
    <name type="common">Chinese pond mussel</name>
    <name type="synonym">Anodonta woodiana</name>
    <dbReference type="NCBI Taxonomy" id="1069815"/>
    <lineage>
        <taxon>Eukaryota</taxon>
        <taxon>Metazoa</taxon>
        <taxon>Spiralia</taxon>
        <taxon>Lophotrochozoa</taxon>
        <taxon>Mollusca</taxon>
        <taxon>Bivalvia</taxon>
        <taxon>Autobranchia</taxon>
        <taxon>Heteroconchia</taxon>
        <taxon>Palaeoheterodonta</taxon>
        <taxon>Unionida</taxon>
        <taxon>Unionoidea</taxon>
        <taxon>Unionidae</taxon>
        <taxon>Unioninae</taxon>
        <taxon>Sinanodonta</taxon>
    </lineage>
</organism>
<feature type="compositionally biased region" description="Polar residues" evidence="4">
    <location>
        <begin position="838"/>
        <end position="859"/>
    </location>
</feature>
<feature type="region of interest" description="Disordered" evidence="4">
    <location>
        <begin position="498"/>
        <end position="523"/>
    </location>
</feature>
<comment type="caution">
    <text evidence="5">The sequence shown here is derived from an EMBL/GenBank/DDBJ whole genome shotgun (WGS) entry which is preliminary data.</text>
</comment>
<keyword evidence="1" id="KW-0433">Leucine-rich repeat</keyword>
<sequence length="1136" mass="124509">MTETCTQGALGVKGLVEEDFNDADDNVFSPPSEEEVNKPPTSALDDIENMTRISVIVTDENQSAVTENGEVKKTMKKSVSFPDDQSLIKGYLDPPDPWKTEPVWTTAELIQSYKRGCEKHGSKPLNKVVQQLQGIENVSDRYEILSLKGEKLDIRQCEGLEEIFRRVRFRCIDLESSHLDDEICVSLFDMVEYYESACKINISSNKNIGPRGWQSCARLVRKTPSLTVLDAKNCDLNERVIPIIGRSLRMGCFLTKLHVQNSNIAGRALVILVAALKMNETLKELFLGDNKLMPTDGIQVGSLLKFNVKLELLDLRDNHLQDVGTAHIFDGICEQSVGGLQTLVLWNNQITFQAMASVNKALYTAEKLETLNFGHNPLTNEGIHVLKDGLLKNKSLIRLGLAGTKITCEGAVALAEVIADNPNLQRVDLQENDIKTAGLMALSLALKVNENLTRLDFDRETKKESGVKDYAEQQKRLQQDINEYLDRNRKLFYKRAQVKKQHEESKEENIDKQESPELQNNNEINEVEASLYIPTIGSIRRPAVLFSPDLSSADFSPEYMLDSPVVESVMPDSGPNFNLLNPGVDAIDSVHTRVPKTPEKTSPISPPVPELLSPQYIPSVKAKKLFSVTRVESSQYPQVTASVSSAGLNSFISHPGLASSSIFTPGQDLLSPQCIPKAKPKKLFSVTKVENTLSPVNCFSPIPSIPHPSSLDIVSVTEPSVHLPTLVSQVVSPLCMDTTSSHIVNDFASPVYSGASEIKEKLAAETIDIYTREIIDTAEVNVSQPVSIQKQFSLDKDFSGSESSLMIGNKIFDKVDHSESDIQYGDNDSVVNEKTEVTNEPSLSINSQASGSDLSSENSLARHEISHNTNREDSSHKLCSENDSVISDSNRVFIQETFKGTLEGVERVTMMDDEKVKGNDVCVVESSRGSGDEWLTAELDKEKVCCDVDKTFKMETENKKSFGNIPHPDILQDLDEIACQTVSNNCKVTCADNPISLDSHSQETDQSLNELSPVDELEEDYSSGTSGNPDALANVDNSDLDQWNTIDTTDLLVGVGCGTDGEGIGAQLGKDKPDFFTSLTMNGLKQELANLIDDVDVDGGASVNPASNLTSPAADGDDICETSEGGDLQVSSASSG</sequence>
<dbReference type="PANTHER" id="PTHR24112:SF9">
    <property type="entry name" value="PROTEIN PHOSPHATASE 1 REGULATORY SUBUNIT 37"/>
    <property type="match status" value="1"/>
</dbReference>
<dbReference type="Proteomes" id="UP001634394">
    <property type="component" value="Unassembled WGS sequence"/>
</dbReference>
<evidence type="ECO:0000313" key="6">
    <source>
        <dbReference type="Proteomes" id="UP001634394"/>
    </source>
</evidence>
<feature type="region of interest" description="Disordered" evidence="4">
    <location>
        <begin position="21"/>
        <end position="45"/>
    </location>
</feature>
<dbReference type="InterPro" id="IPR051279">
    <property type="entry name" value="PP1-Reg/Actin-Interact_Protein"/>
</dbReference>
<dbReference type="SMART" id="SM00368">
    <property type="entry name" value="LRR_RI"/>
    <property type="match status" value="6"/>
</dbReference>
<proteinExistence type="inferred from homology"/>
<dbReference type="CDD" id="cd00116">
    <property type="entry name" value="LRR_RI"/>
    <property type="match status" value="1"/>
</dbReference>
<dbReference type="Gene3D" id="3.80.10.10">
    <property type="entry name" value="Ribonuclease Inhibitor"/>
    <property type="match status" value="2"/>
</dbReference>
<evidence type="ECO:0000313" key="5">
    <source>
        <dbReference type="EMBL" id="KAL3874652.1"/>
    </source>
</evidence>
<dbReference type="EMBL" id="JBJQND010000006">
    <property type="protein sequence ID" value="KAL3874652.1"/>
    <property type="molecule type" value="Genomic_DNA"/>
</dbReference>
<feature type="compositionally biased region" description="Basic and acidic residues" evidence="4">
    <location>
        <begin position="860"/>
        <end position="878"/>
    </location>
</feature>
<dbReference type="Pfam" id="PF13516">
    <property type="entry name" value="LRR_6"/>
    <property type="match status" value="3"/>
</dbReference>
<reference evidence="5 6" key="1">
    <citation type="submission" date="2024-11" db="EMBL/GenBank/DDBJ databases">
        <title>Chromosome-level genome assembly of the freshwater bivalve Anodonta woodiana.</title>
        <authorList>
            <person name="Chen X."/>
        </authorList>
    </citation>
    <scope>NUCLEOTIDE SEQUENCE [LARGE SCALE GENOMIC DNA]</scope>
    <source>
        <strain evidence="5">MN2024</strain>
        <tissue evidence="5">Gills</tissue>
    </source>
</reference>
<feature type="region of interest" description="Disordered" evidence="4">
    <location>
        <begin position="997"/>
        <end position="1032"/>
    </location>
</feature>
<accession>A0ABD3WL16</accession>
<dbReference type="InterPro" id="IPR032675">
    <property type="entry name" value="LRR_dom_sf"/>
</dbReference>
<gene>
    <name evidence="5" type="ORF">ACJMK2_037634</name>
</gene>
<keyword evidence="6" id="KW-1185">Reference proteome</keyword>
<dbReference type="SUPFAM" id="SSF52047">
    <property type="entry name" value="RNI-like"/>
    <property type="match status" value="1"/>
</dbReference>
<evidence type="ECO:0000256" key="2">
    <source>
        <dbReference type="ARBA" id="ARBA00022737"/>
    </source>
</evidence>
<comment type="similarity">
    <text evidence="3">Belongs to the PPP1R37 family.</text>
</comment>
<feature type="compositionally biased region" description="Basic and acidic residues" evidence="4">
    <location>
        <begin position="500"/>
        <end position="515"/>
    </location>
</feature>